<evidence type="ECO:0000256" key="2">
    <source>
        <dbReference type="ARBA" id="ARBA00022737"/>
    </source>
</evidence>
<dbReference type="PANTHER" id="PTHR34524:SF6">
    <property type="entry name" value="CALCYPHOSINE LIKE"/>
    <property type="match status" value="1"/>
</dbReference>
<evidence type="ECO:0000256" key="5">
    <source>
        <dbReference type="SAM" id="MobiDB-lite"/>
    </source>
</evidence>
<evidence type="ECO:0000259" key="6">
    <source>
        <dbReference type="PROSITE" id="PS50222"/>
    </source>
</evidence>
<feature type="compositionally biased region" description="Low complexity" evidence="5">
    <location>
        <begin position="849"/>
        <end position="867"/>
    </location>
</feature>
<feature type="compositionally biased region" description="Low complexity" evidence="5">
    <location>
        <begin position="1526"/>
        <end position="1538"/>
    </location>
</feature>
<dbReference type="Pfam" id="PF12796">
    <property type="entry name" value="Ank_2"/>
    <property type="match status" value="2"/>
</dbReference>
<dbReference type="PROSITE" id="PS50222">
    <property type="entry name" value="EF_HAND_2"/>
    <property type="match status" value="12"/>
</dbReference>
<dbReference type="PANTHER" id="PTHR34524">
    <property type="entry name" value="CALCYPHOSIN"/>
    <property type="match status" value="1"/>
</dbReference>
<feature type="domain" description="EF-hand" evidence="6">
    <location>
        <begin position="1226"/>
        <end position="1261"/>
    </location>
</feature>
<dbReference type="InterPro" id="IPR002048">
    <property type="entry name" value="EF_hand_dom"/>
</dbReference>
<feature type="compositionally biased region" description="Basic and acidic residues" evidence="5">
    <location>
        <begin position="942"/>
        <end position="960"/>
    </location>
</feature>
<dbReference type="InterPro" id="IPR011992">
    <property type="entry name" value="EF-hand-dom_pair"/>
</dbReference>
<sequence>MATPLASGVGTPLTWLCTQVESLQRLVVGLLTRVADLERDVAPLKSHINGGGCVPPAWRQSKDDDVDGLKDTVTKLLAFMKRLDERLPPPLISHQECQEKLAERPSEVRGLYDDVEEHFLRSHLEAPAVNAVELQGLLFTVAFGDEAEALMMISSADAMGKPTEVQLDVKDSNGRTALHCAASRGSAAITRMLLDHSNFVHYINSPDRYLRTALHMAARAGHADVCRLLLNHRLFNSPSAADCDGQTALHHAAAAGQDEVCAALMEHSDFSGLEVVDCFGRTALHYAARGGHEEVAEILLKDAQMSTVWLMDCDHLSPLHCAAFRGHNGFCEKIVAHSSFKEACDAGVLKVASLRHARDEVRTTLQQALEAIGLSLPPLNEHGCQDEPDALQGGSEAECQEHSPGLEPAEERVEGFPGLGAKSMFGGSPLVAIDQQLQAVKVKPMDYFAQLDRDGDGRLTDEELRKCLLSVGYKVSAKELEDLLTRLDAERAGTVDIVVLDRAVKLDGAEFEAKRRQELERAMRRAAGLEGDADAEPTHPAIMALLQKLKDVRIFELFRTFDRDGDGFWSPSELRNALHSTGHEVNTEDVNAVMELMDSNHNGFIDVKELARALHRAKSRANQNSPGSEETSELDFTNTLQEIAATAALVAIYERLEHNKLRTTDFLQLFNRSSEEYLMPAELQTGLQQIGYEISQQELNALLFVLDVDRLGMLNIKEFERRVKSAAREALEAAALRLAQDSPTDTSVVDILTKVNAALHSGKLTVYGRKIYDAHGFFKAIDKDGSGSLDPPELQRGFRRLGVELSDQLLLQLSEAIDTNENGKIELDEFIRALHNPKSMQKRPSVTKAPGAASRSRSSSQQPSGGRLSIPATPKEAEHPSSQRSRSPFGPVSSRRQSLEDAGPQRSSIAEGRARTSQRSSSPRIVQTTRGSLSNSPRPRTSLKETADKKDERKDDGGEKAVDAMGALRLIYEHMEKKRLRTIDLFRRFDQSDDGSITRSELRKGLEEIGVEIDPASFKSLVGHLDRDSGGTINLKELDRGIKEAVREKVKDTRIDPERFVEYALLKEINQRLFSGTQMVFGNRVTDSRSFFRAIDKDNSGELDAMELAQGLLKLGISVESEDMMKEVVSCIDKNASGLIDKEEFVKALQNPEELLASPEAKPKERPVVQPGSEEDATKALAAIHEQLSTSKTRTTDWFYRMDTSRDGKISRAELKKGLKEMGCNLNASDLKAVLLYLDKDDSGSISLQELQKGMNRAVRAVAEAASKLEPVVEGPAKNVYEALLLINAALRSNTQLIFGLRVTDGRSFFKAMDRDSSGTLDPPEVARGFKRLGVEVSETLLDEIVVAVDVNKNGMIEMSELLHALKLPQDIAAETPPPEAEADKEKEAFGEAPGESSGEPPGKAPEEKATEPEAAAEEMDSPDVLMTAKAVASPSPSRRASAQSEKISTIPEEGEHQPVDPVEPVEEPEKFTEKPRVSGSSIKSGKVDMAQQVRQSTTATRKSQATGRGGSPSQGAGNPFKRASRAAGSSAPAARRGTQLNTRATLNRGSPSPRPSRATTMGRTTVTNR</sequence>
<feature type="domain" description="EF-hand" evidence="6">
    <location>
        <begin position="1120"/>
        <end position="1155"/>
    </location>
</feature>
<feature type="repeat" description="ANK" evidence="4">
    <location>
        <begin position="209"/>
        <end position="232"/>
    </location>
</feature>
<feature type="compositionally biased region" description="Polar residues" evidence="5">
    <location>
        <begin position="1493"/>
        <end position="1507"/>
    </location>
</feature>
<dbReference type="Gene3D" id="1.25.40.20">
    <property type="entry name" value="Ankyrin repeat-containing domain"/>
    <property type="match status" value="2"/>
</dbReference>
<feature type="compositionally biased region" description="Basic and acidic residues" evidence="5">
    <location>
        <begin position="1468"/>
        <end position="1477"/>
    </location>
</feature>
<keyword evidence="2" id="KW-0677">Repeat</keyword>
<feature type="domain" description="EF-hand" evidence="6">
    <location>
        <begin position="777"/>
        <end position="804"/>
    </location>
</feature>
<feature type="region of interest" description="Disordered" evidence="5">
    <location>
        <begin position="383"/>
        <end position="411"/>
    </location>
</feature>
<keyword evidence="4" id="KW-0040">ANK repeat</keyword>
<feature type="domain" description="EF-hand" evidence="6">
    <location>
        <begin position="1337"/>
        <end position="1372"/>
    </location>
</feature>
<keyword evidence="8" id="KW-1185">Reference proteome</keyword>
<dbReference type="Gene3D" id="1.10.238.10">
    <property type="entry name" value="EF-hand"/>
    <property type="match status" value="7"/>
</dbReference>
<organism evidence="7 8">
    <name type="scientific">Durusdinium trenchii</name>
    <dbReference type="NCBI Taxonomy" id="1381693"/>
    <lineage>
        <taxon>Eukaryota</taxon>
        <taxon>Sar</taxon>
        <taxon>Alveolata</taxon>
        <taxon>Dinophyceae</taxon>
        <taxon>Suessiales</taxon>
        <taxon>Symbiodiniaceae</taxon>
        <taxon>Durusdinium</taxon>
    </lineage>
</organism>
<feature type="compositionally biased region" description="Polar residues" evidence="5">
    <location>
        <begin position="915"/>
        <end position="939"/>
    </location>
</feature>
<dbReference type="InterPro" id="IPR051581">
    <property type="entry name" value="Ca-bind"/>
</dbReference>
<evidence type="ECO:0000313" key="7">
    <source>
        <dbReference type="EMBL" id="CAK9117890.1"/>
    </source>
</evidence>
<feature type="domain" description="EF-hand" evidence="6">
    <location>
        <begin position="1301"/>
        <end position="1336"/>
    </location>
</feature>
<dbReference type="Pfam" id="PF13499">
    <property type="entry name" value="EF-hand_7"/>
    <property type="match status" value="5"/>
</dbReference>
<evidence type="ECO:0000313" key="8">
    <source>
        <dbReference type="Proteomes" id="UP001642484"/>
    </source>
</evidence>
<name>A0ABP0T0B3_9DINO</name>
<dbReference type="EMBL" id="CAXAMN010028850">
    <property type="protein sequence ID" value="CAK9117890.1"/>
    <property type="molecule type" value="Genomic_DNA"/>
</dbReference>
<reference evidence="7 8" key="1">
    <citation type="submission" date="2024-02" db="EMBL/GenBank/DDBJ databases">
        <authorList>
            <person name="Chen Y."/>
            <person name="Shah S."/>
            <person name="Dougan E. K."/>
            <person name="Thang M."/>
            <person name="Chan C."/>
        </authorList>
    </citation>
    <scope>NUCLEOTIDE SEQUENCE [LARGE SCALE GENOMIC DNA]</scope>
</reference>
<keyword evidence="1" id="KW-0479">Metal-binding</keyword>
<comment type="caution">
    <text evidence="7">The sequence shown here is derived from an EMBL/GenBank/DDBJ whole genome shotgun (WGS) entry which is preliminary data.</text>
</comment>
<evidence type="ECO:0000256" key="3">
    <source>
        <dbReference type="ARBA" id="ARBA00022837"/>
    </source>
</evidence>
<dbReference type="PROSITE" id="PS50297">
    <property type="entry name" value="ANK_REP_REGION"/>
    <property type="match status" value="4"/>
</dbReference>
<feature type="domain" description="EF-hand" evidence="6">
    <location>
        <begin position="585"/>
        <end position="620"/>
    </location>
</feature>
<dbReference type="InterPro" id="IPR018247">
    <property type="entry name" value="EF_Hand_1_Ca_BS"/>
</dbReference>
<feature type="compositionally biased region" description="Polar residues" evidence="5">
    <location>
        <begin position="1558"/>
        <end position="1570"/>
    </location>
</feature>
<dbReference type="InterPro" id="IPR002110">
    <property type="entry name" value="Ankyrin_rpt"/>
</dbReference>
<dbReference type="SMART" id="SM00248">
    <property type="entry name" value="ANK"/>
    <property type="match status" value="5"/>
</dbReference>
<evidence type="ECO:0000256" key="4">
    <source>
        <dbReference type="PROSITE-ProRule" id="PRU00023"/>
    </source>
</evidence>
<feature type="domain" description="EF-hand" evidence="6">
    <location>
        <begin position="549"/>
        <end position="584"/>
    </location>
</feature>
<dbReference type="CDD" id="cd00051">
    <property type="entry name" value="EFh"/>
    <property type="match status" value="3"/>
</dbReference>
<feature type="domain" description="EF-hand" evidence="6">
    <location>
        <begin position="805"/>
        <end position="840"/>
    </location>
</feature>
<feature type="domain" description="EF-hand" evidence="6">
    <location>
        <begin position="977"/>
        <end position="1012"/>
    </location>
</feature>
<feature type="compositionally biased region" description="Low complexity" evidence="5">
    <location>
        <begin position="1391"/>
        <end position="1402"/>
    </location>
</feature>
<proteinExistence type="predicted"/>
<feature type="repeat" description="ANK" evidence="4">
    <location>
        <begin position="279"/>
        <end position="301"/>
    </location>
</feature>
<dbReference type="Pfam" id="PF13202">
    <property type="entry name" value="EF-hand_5"/>
    <property type="match status" value="2"/>
</dbReference>
<dbReference type="PROSITE" id="PS50088">
    <property type="entry name" value="ANK_REPEAT"/>
    <property type="match status" value="4"/>
</dbReference>
<feature type="region of interest" description="Disordered" evidence="5">
    <location>
        <begin position="836"/>
        <end position="960"/>
    </location>
</feature>
<dbReference type="SUPFAM" id="SSF47473">
    <property type="entry name" value="EF-hand"/>
    <property type="match status" value="5"/>
</dbReference>
<feature type="compositionally biased region" description="Polar residues" evidence="5">
    <location>
        <begin position="1539"/>
        <end position="1551"/>
    </location>
</feature>
<protein>
    <recommendedName>
        <fullName evidence="6">EF-hand domain-containing protein</fullName>
    </recommendedName>
</protein>
<feature type="repeat" description="ANK" evidence="4">
    <location>
        <begin position="244"/>
        <end position="268"/>
    </location>
</feature>
<accession>A0ABP0T0B3</accession>
<feature type="region of interest" description="Disordered" evidence="5">
    <location>
        <begin position="1375"/>
        <end position="1570"/>
    </location>
</feature>
<dbReference type="SUPFAM" id="SSF48403">
    <property type="entry name" value="Ankyrin repeat"/>
    <property type="match status" value="1"/>
</dbReference>
<feature type="domain" description="EF-hand" evidence="6">
    <location>
        <begin position="1083"/>
        <end position="1118"/>
    </location>
</feature>
<feature type="domain" description="EF-hand" evidence="6">
    <location>
        <begin position="439"/>
        <end position="474"/>
    </location>
</feature>
<feature type="domain" description="EF-hand" evidence="6">
    <location>
        <begin position="1190"/>
        <end position="1225"/>
    </location>
</feature>
<feature type="repeat" description="ANK" evidence="4">
    <location>
        <begin position="173"/>
        <end position="205"/>
    </location>
</feature>
<feature type="compositionally biased region" description="Low complexity" evidence="5">
    <location>
        <begin position="1429"/>
        <end position="1445"/>
    </location>
</feature>
<dbReference type="InterPro" id="IPR036770">
    <property type="entry name" value="Ankyrin_rpt-contain_sf"/>
</dbReference>
<gene>
    <name evidence="7" type="ORF">CCMP2556_LOCUS55115</name>
</gene>
<evidence type="ECO:0000256" key="1">
    <source>
        <dbReference type="ARBA" id="ARBA00022723"/>
    </source>
</evidence>
<keyword evidence="3" id="KW-0106">Calcium</keyword>
<dbReference type="PROSITE" id="PS00018">
    <property type="entry name" value="EF_HAND_1"/>
    <property type="match status" value="12"/>
</dbReference>
<dbReference type="Proteomes" id="UP001642484">
    <property type="component" value="Unassembled WGS sequence"/>
</dbReference>
<dbReference type="SMART" id="SM00054">
    <property type="entry name" value="EFh"/>
    <property type="match status" value="14"/>
</dbReference>